<evidence type="ECO:0000259" key="2">
    <source>
        <dbReference type="Pfam" id="PF13229"/>
    </source>
</evidence>
<accession>A0A0P6Y9G7</accession>
<organism evidence="3 4">
    <name type="scientific">Levilinea saccharolytica</name>
    <dbReference type="NCBI Taxonomy" id="229921"/>
    <lineage>
        <taxon>Bacteria</taxon>
        <taxon>Bacillati</taxon>
        <taxon>Chloroflexota</taxon>
        <taxon>Anaerolineae</taxon>
        <taxon>Anaerolineales</taxon>
        <taxon>Anaerolineaceae</taxon>
        <taxon>Levilinea</taxon>
    </lineage>
</organism>
<dbReference type="InterPro" id="IPR039448">
    <property type="entry name" value="Beta_helix"/>
</dbReference>
<dbReference type="EMBL" id="LGCM01000023">
    <property type="protein sequence ID" value="KPL85821.1"/>
    <property type="molecule type" value="Genomic_DNA"/>
</dbReference>
<dbReference type="InterPro" id="IPR011050">
    <property type="entry name" value="Pectin_lyase_fold/virulence"/>
</dbReference>
<proteinExistence type="predicted"/>
<dbReference type="Proteomes" id="UP000050501">
    <property type="component" value="Unassembled WGS sequence"/>
</dbReference>
<feature type="domain" description="Right handed beta helix" evidence="2">
    <location>
        <begin position="317"/>
        <end position="461"/>
    </location>
</feature>
<protein>
    <recommendedName>
        <fullName evidence="2">Right handed beta helix domain-containing protein</fullName>
    </recommendedName>
</protein>
<dbReference type="Pfam" id="PF13229">
    <property type="entry name" value="Beta_helix"/>
    <property type="match status" value="3"/>
</dbReference>
<dbReference type="SUPFAM" id="SSF51126">
    <property type="entry name" value="Pectin lyase-like"/>
    <property type="match status" value="3"/>
</dbReference>
<evidence type="ECO:0000313" key="4">
    <source>
        <dbReference type="Proteomes" id="UP000050501"/>
    </source>
</evidence>
<evidence type="ECO:0000313" key="3">
    <source>
        <dbReference type="EMBL" id="KPL85821.1"/>
    </source>
</evidence>
<keyword evidence="1" id="KW-0732">Signal</keyword>
<feature type="chain" id="PRO_5006133439" description="Right handed beta helix domain-containing protein" evidence="1">
    <location>
        <begin position="32"/>
        <end position="846"/>
    </location>
</feature>
<dbReference type="AlphaFoldDB" id="A0A0P6Y9G7"/>
<dbReference type="InterPro" id="IPR012334">
    <property type="entry name" value="Pectin_lyas_fold"/>
</dbReference>
<dbReference type="STRING" id="229921.ADN01_05775"/>
<comment type="caution">
    <text evidence="3">The sequence shown here is derived from an EMBL/GenBank/DDBJ whole genome shotgun (WGS) entry which is preliminary data.</text>
</comment>
<dbReference type="Gene3D" id="2.160.20.10">
    <property type="entry name" value="Single-stranded right-handed beta-helix, Pectin lyase-like"/>
    <property type="match status" value="2"/>
</dbReference>
<sequence>MVQRAAGLRRLAASVMMGLCLFTGWVTPAAAEGLNPPEAGAMEEQAVLYPDPGAYFKIGSTPYAFTFADCDPDTAGDQACSNPIQAAVDYLSGHNAAPAGGTIYLGAGEYDLTAATPAHVRLDGSQWQTPPAALNLVGMGGTIGGGQATTRLVGRIHINFLHNWGVSDFQMKGVLNASENSGTAVVSGWTNIDTPDTGLIISAQTGNVTLRDVHISHCTGAGAHLGTDGSLEILNSSFSGNNGPGLQVVNAQKVSLHGVSALSNNSHGVILGTFSTNTPVRVTFSNFSRNTFIGLIVDTQGPVYLDRVSSLRNQSGGVWINSYAAATILRSALSFNTGNGLELWTAGKVLLDGLEVVASWGEGAVIHAAKEVVIQDRLGPCLFQNNNVGLSVEEMSAPIRVQGLRAYQNRDTGFAFKGANISLNNVRSVGNLAGGHAIANGSFSAVNVEVSGNTGFGGLQVIQESASTALPVVVQRSTFSGNRGGNGLIMTLQNRATLKDVLAVGNQFTGIFVNNQVTDVFNLPVKLQNIRTLQNGGTGLAVDSSSMITAKGLTSSGNGQNGAYFASRNRLGYPTQSVIVQGRAGENSFENNASSALIVVGRNRGSLSGIRTQGGDSLGIFAEIMDGDVSLQNAAVFGGTGIYLSGRGNMLVKNVQVTDSLNTGLEINSDDIEGESSVVKLSQVSVNRSVNHGVMVYGNQPVTMERVSVVGSQMDGIWLSQNGLVASMPNPAVVLRQVRAEGSGGSGLYFDVKGPLTGDYVQARGSGLTTGEPAAFFRGVGLPFKITCGDFSGNIGLGFRVENGEGLIQFKNVLVGGNKLGDLTYQDWIIELDTNASVQMGACTGW</sequence>
<dbReference type="SMART" id="SM00710">
    <property type="entry name" value="PbH1"/>
    <property type="match status" value="12"/>
</dbReference>
<keyword evidence="4" id="KW-1185">Reference proteome</keyword>
<dbReference type="RefSeq" id="WP_062417213.1">
    <property type="nucleotide sequence ID" value="NZ_DF967974.1"/>
</dbReference>
<feature type="signal peptide" evidence="1">
    <location>
        <begin position="1"/>
        <end position="31"/>
    </location>
</feature>
<feature type="domain" description="Right handed beta helix" evidence="2">
    <location>
        <begin position="638"/>
        <end position="754"/>
    </location>
</feature>
<gene>
    <name evidence="3" type="ORF">ADN01_05775</name>
</gene>
<feature type="domain" description="Right handed beta helix" evidence="2">
    <location>
        <begin position="198"/>
        <end position="299"/>
    </location>
</feature>
<name>A0A0P6Y9G7_9CHLR</name>
<dbReference type="InterPro" id="IPR006626">
    <property type="entry name" value="PbH1"/>
</dbReference>
<reference evidence="3 4" key="1">
    <citation type="submission" date="2015-07" db="EMBL/GenBank/DDBJ databases">
        <title>Genome sequence of Levilinea saccharolytica DSM 16555.</title>
        <authorList>
            <person name="Hemp J."/>
            <person name="Ward L.M."/>
            <person name="Pace L.A."/>
            <person name="Fischer W.W."/>
        </authorList>
    </citation>
    <scope>NUCLEOTIDE SEQUENCE [LARGE SCALE GENOMIC DNA]</scope>
    <source>
        <strain evidence="3 4">KIBI-1</strain>
    </source>
</reference>
<evidence type="ECO:0000256" key="1">
    <source>
        <dbReference type="SAM" id="SignalP"/>
    </source>
</evidence>